<dbReference type="SUPFAM" id="SSF51569">
    <property type="entry name" value="Aldolase"/>
    <property type="match status" value="1"/>
</dbReference>
<reference evidence="1 2" key="1">
    <citation type="journal article" date="2010" name="Stand. Genomic Sci.">
        <title>Complete genome sequence of Spirochaeta smaragdinae type strain (SEBR 4228).</title>
        <authorList>
            <person name="Mavromatis K."/>
            <person name="Yasawong M."/>
            <person name="Chertkov O."/>
            <person name="Lapidus A."/>
            <person name="Lucas S."/>
            <person name="Nolan M."/>
            <person name="Del Rio T.G."/>
            <person name="Tice H."/>
            <person name="Cheng J.F."/>
            <person name="Pitluck S."/>
            <person name="Liolios K."/>
            <person name="Ivanova N."/>
            <person name="Tapia R."/>
            <person name="Han C."/>
            <person name="Bruce D."/>
            <person name="Goodwin L."/>
            <person name="Pati A."/>
            <person name="Chen A."/>
            <person name="Palaniappan K."/>
            <person name="Land M."/>
            <person name="Hauser L."/>
            <person name="Chang Y.J."/>
            <person name="Jeffries C.D."/>
            <person name="Detter J.C."/>
            <person name="Rohde M."/>
            <person name="Brambilla E."/>
            <person name="Spring S."/>
            <person name="Goker M."/>
            <person name="Sikorski J."/>
            <person name="Woyke T."/>
            <person name="Bristow J."/>
            <person name="Eisen J.A."/>
            <person name="Markowitz V."/>
            <person name="Hugenholtz P."/>
            <person name="Klenk H.P."/>
            <person name="Kyrpides N.C."/>
        </authorList>
    </citation>
    <scope>NUCLEOTIDE SEQUENCE [LARGE SCALE GENOMIC DNA]</scope>
    <source>
        <strain evidence="2">DSM 11293 / JCM 15392 / SEBR 4228</strain>
    </source>
</reference>
<accession>E1R5Y3</accession>
<organism evidence="1 2">
    <name type="scientific">Sediminispirochaeta smaragdinae (strain DSM 11293 / JCM 15392 / SEBR 4228)</name>
    <name type="common">Spirochaeta smaragdinae</name>
    <dbReference type="NCBI Taxonomy" id="573413"/>
    <lineage>
        <taxon>Bacteria</taxon>
        <taxon>Pseudomonadati</taxon>
        <taxon>Spirochaetota</taxon>
        <taxon>Spirochaetia</taxon>
        <taxon>Spirochaetales</taxon>
        <taxon>Spirochaetaceae</taxon>
        <taxon>Sediminispirochaeta</taxon>
    </lineage>
</organism>
<name>E1R5Y3_SEDSS</name>
<dbReference type="Pfam" id="PF01791">
    <property type="entry name" value="DeoC"/>
    <property type="match status" value="1"/>
</dbReference>
<protein>
    <submittedName>
        <fullName evidence="1">Fructose-bisphosphate aldolase</fullName>
        <ecNumber evidence="1">4.1.2.13</ecNumber>
    </submittedName>
</protein>
<dbReference type="EMBL" id="CP002116">
    <property type="protein sequence ID" value="ADK80748.1"/>
    <property type="molecule type" value="Genomic_DNA"/>
</dbReference>
<dbReference type="KEGG" id="ssm:Spirs_1621"/>
<dbReference type="PIRSF" id="PIRSF038992">
    <property type="entry name" value="Aldolase_Ia"/>
    <property type="match status" value="1"/>
</dbReference>
<dbReference type="HOGENOM" id="CLU_057069_2_0_12"/>
<dbReference type="Proteomes" id="UP000002318">
    <property type="component" value="Chromosome"/>
</dbReference>
<dbReference type="RefSeq" id="WP_013254212.1">
    <property type="nucleotide sequence ID" value="NC_014364.1"/>
</dbReference>
<evidence type="ECO:0000313" key="2">
    <source>
        <dbReference type="Proteomes" id="UP000002318"/>
    </source>
</evidence>
<dbReference type="OrthoDB" id="5915071at2"/>
<keyword evidence="2" id="KW-1185">Reference proteome</keyword>
<dbReference type="InterPro" id="IPR050456">
    <property type="entry name" value="DeoC/FbaB_aldolase"/>
</dbReference>
<dbReference type="CDD" id="cd00958">
    <property type="entry name" value="DhnA"/>
    <property type="match status" value="1"/>
</dbReference>
<sequence length="256" mass="26683">MRRMNKIFRGDGRTVIVAMDHGTGLPVLPDLNKTGDVLQKIVAGGADAILTSYGIATRYEEEISGAGLILRLDGGNSALSKNSAGNQVFSPEDAVRIGSDGCACMGFPGAENEVATLTQVSRYAVEARTWGMPLMAEMLPGGFAPEPPNSVENVRLAARIGAECGADIIKTVYTGTPKEFKSVVDGCFRPVVILGGEKSSNLAGLFLIIEQAMEAGASGVAIGRNVWKHPDPGAVTQALVELVHDGKSAGEVGSNL</sequence>
<dbReference type="PANTHER" id="PTHR47916:SF1">
    <property type="entry name" value="3-HYDROXY-5-PHOSPHONOOXYPENTANE-2,4-DIONE THIOLASE"/>
    <property type="match status" value="1"/>
</dbReference>
<dbReference type="InterPro" id="IPR002915">
    <property type="entry name" value="DeoC/FbaB/LacD_aldolase"/>
</dbReference>
<dbReference type="STRING" id="573413.Spirs_1621"/>
<dbReference type="AlphaFoldDB" id="E1R5Y3"/>
<dbReference type="GO" id="GO:0004332">
    <property type="term" value="F:fructose-bisphosphate aldolase activity"/>
    <property type="evidence" value="ECO:0007669"/>
    <property type="project" value="UniProtKB-EC"/>
</dbReference>
<evidence type="ECO:0000313" key="1">
    <source>
        <dbReference type="EMBL" id="ADK80748.1"/>
    </source>
</evidence>
<gene>
    <name evidence="1" type="ordered locus">Spirs_1621</name>
</gene>
<dbReference type="SMART" id="SM01133">
    <property type="entry name" value="DeoC"/>
    <property type="match status" value="1"/>
</dbReference>
<dbReference type="EC" id="4.1.2.13" evidence="1"/>
<dbReference type="Gene3D" id="3.20.20.70">
    <property type="entry name" value="Aldolase class I"/>
    <property type="match status" value="1"/>
</dbReference>
<dbReference type="InterPro" id="IPR013785">
    <property type="entry name" value="Aldolase_TIM"/>
</dbReference>
<keyword evidence="1" id="KW-0456">Lyase</keyword>
<dbReference type="PANTHER" id="PTHR47916">
    <property type="entry name" value="FRUCTOSE-BISPHOSPHATE ALDOLASE CLASS 1"/>
    <property type="match status" value="1"/>
</dbReference>
<proteinExistence type="predicted"/>
<dbReference type="InterPro" id="IPR041720">
    <property type="entry name" value="FbaB-like"/>
</dbReference>
<dbReference type="eggNOG" id="COG1830">
    <property type="taxonomic scope" value="Bacteria"/>
</dbReference>